<dbReference type="PANTHER" id="PTHR43204:SF1">
    <property type="entry name" value="ABC TRANSPORTER I FAMILY MEMBER 6, CHLOROPLASTIC"/>
    <property type="match status" value="1"/>
</dbReference>
<dbReference type="Gene3D" id="3.40.50.300">
    <property type="entry name" value="P-loop containing nucleotide triphosphate hydrolases"/>
    <property type="match status" value="1"/>
</dbReference>
<protein>
    <submittedName>
        <fullName evidence="5">Iron-sulfur cluster assembly ATPase protein SufC</fullName>
    </submittedName>
</protein>
<keyword evidence="3" id="KW-0067">ATP-binding</keyword>
<proteinExistence type="inferred from homology"/>
<sequence length="241" mass="26301">MLKIKDLKVSVEGKEVLRGVNLSIGKGEVVALMGPNGSGKSSLSNVVMGNPNYEVLGGEIEFLGENLLELSVDERARKGIMMAFQNPVAVSGVTVRELLLSSMRARGEKVSALEVRKKIEQIADELKMDKELLTRGINEGFSGGEKKKLEVLQMKLLSPSLLILDEVDSGLDIDALKTIAASVQEEVEKKGMSVLVITHYQRLLKYLIPDKVAVMKGGIIVDEGAGEVVEKLEKMGYKIYE</sequence>
<gene>
    <name evidence="5" type="ORF">UW23_C0006G0033</name>
</gene>
<dbReference type="InterPro" id="IPR010230">
    <property type="entry name" value="FeS-cluster_ATPase_SufC"/>
</dbReference>
<dbReference type="SMART" id="SM00382">
    <property type="entry name" value="AAA"/>
    <property type="match status" value="1"/>
</dbReference>
<dbReference type="NCBIfam" id="TIGR01978">
    <property type="entry name" value="sufC"/>
    <property type="match status" value="1"/>
</dbReference>
<dbReference type="PATRIC" id="fig|1618376.3.peg.237"/>
<dbReference type="InterPro" id="IPR027417">
    <property type="entry name" value="P-loop_NTPase"/>
</dbReference>
<name>A0A0G1GPA3_9BACT</name>
<dbReference type="PANTHER" id="PTHR43204">
    <property type="entry name" value="ABC TRANSPORTER I FAMILY MEMBER 6, CHLOROPLASTIC"/>
    <property type="match status" value="1"/>
</dbReference>
<dbReference type="GO" id="GO:0016887">
    <property type="term" value="F:ATP hydrolysis activity"/>
    <property type="evidence" value="ECO:0007669"/>
    <property type="project" value="InterPro"/>
</dbReference>
<dbReference type="AlphaFoldDB" id="A0A0G1GPA3"/>
<keyword evidence="2" id="KW-0547">Nucleotide-binding</keyword>
<dbReference type="InterPro" id="IPR003593">
    <property type="entry name" value="AAA+_ATPase"/>
</dbReference>
<comment type="caution">
    <text evidence="5">The sequence shown here is derived from an EMBL/GenBank/DDBJ whole genome shotgun (WGS) entry which is preliminary data.</text>
</comment>
<evidence type="ECO:0000256" key="1">
    <source>
        <dbReference type="ARBA" id="ARBA00006216"/>
    </source>
</evidence>
<dbReference type="CDD" id="cd03217">
    <property type="entry name" value="ABC_FeS_Assembly"/>
    <property type="match status" value="1"/>
</dbReference>
<evidence type="ECO:0000256" key="3">
    <source>
        <dbReference type="ARBA" id="ARBA00022840"/>
    </source>
</evidence>
<accession>A0A0G1GPA3</accession>
<organism evidence="5 6">
    <name type="scientific">Candidatus Collierbacteria bacterium GW2011_GWA1_44_12</name>
    <dbReference type="NCBI Taxonomy" id="1618376"/>
    <lineage>
        <taxon>Bacteria</taxon>
        <taxon>Candidatus Collieribacteriota</taxon>
    </lineage>
</organism>
<evidence type="ECO:0000313" key="6">
    <source>
        <dbReference type="Proteomes" id="UP000034069"/>
    </source>
</evidence>
<evidence type="ECO:0000256" key="2">
    <source>
        <dbReference type="ARBA" id="ARBA00022741"/>
    </source>
</evidence>
<feature type="domain" description="ABC transporter" evidence="4">
    <location>
        <begin position="2"/>
        <end position="241"/>
    </location>
</feature>
<dbReference type="Pfam" id="PF00005">
    <property type="entry name" value="ABC_tran"/>
    <property type="match status" value="1"/>
</dbReference>
<reference evidence="5 6" key="1">
    <citation type="journal article" date="2015" name="Nature">
        <title>rRNA introns, odd ribosomes, and small enigmatic genomes across a large radiation of phyla.</title>
        <authorList>
            <person name="Brown C.T."/>
            <person name="Hug L.A."/>
            <person name="Thomas B.C."/>
            <person name="Sharon I."/>
            <person name="Castelle C.J."/>
            <person name="Singh A."/>
            <person name="Wilkins M.J."/>
            <person name="Williams K.H."/>
            <person name="Banfield J.F."/>
        </authorList>
    </citation>
    <scope>NUCLEOTIDE SEQUENCE [LARGE SCALE GENOMIC DNA]</scope>
</reference>
<comment type="similarity">
    <text evidence="1">Belongs to the ABC transporter superfamily. Ycf16 family.</text>
</comment>
<dbReference type="GO" id="GO:0005524">
    <property type="term" value="F:ATP binding"/>
    <property type="evidence" value="ECO:0007669"/>
    <property type="project" value="UniProtKB-KW"/>
</dbReference>
<dbReference type="EMBL" id="LCHN01000006">
    <property type="protein sequence ID" value="KKT36148.1"/>
    <property type="molecule type" value="Genomic_DNA"/>
</dbReference>
<dbReference type="PROSITE" id="PS50893">
    <property type="entry name" value="ABC_TRANSPORTER_2"/>
    <property type="match status" value="1"/>
</dbReference>
<dbReference type="Proteomes" id="UP000034069">
    <property type="component" value="Unassembled WGS sequence"/>
</dbReference>
<dbReference type="SUPFAM" id="SSF52540">
    <property type="entry name" value="P-loop containing nucleoside triphosphate hydrolases"/>
    <property type="match status" value="1"/>
</dbReference>
<evidence type="ECO:0000313" key="5">
    <source>
        <dbReference type="EMBL" id="KKT36148.1"/>
    </source>
</evidence>
<evidence type="ECO:0000259" key="4">
    <source>
        <dbReference type="PROSITE" id="PS50893"/>
    </source>
</evidence>
<dbReference type="InterPro" id="IPR003439">
    <property type="entry name" value="ABC_transporter-like_ATP-bd"/>
</dbReference>